<dbReference type="SUPFAM" id="SSF75169">
    <property type="entry name" value="DsrEFH-like"/>
    <property type="match status" value="1"/>
</dbReference>
<evidence type="ECO:0000256" key="7">
    <source>
        <dbReference type="SAM" id="Phobius"/>
    </source>
</evidence>
<organism evidence="8 9">
    <name type="scientific">Rufibacter sediminis</name>
    <dbReference type="NCBI Taxonomy" id="2762756"/>
    <lineage>
        <taxon>Bacteria</taxon>
        <taxon>Pseudomonadati</taxon>
        <taxon>Bacteroidota</taxon>
        <taxon>Cytophagia</taxon>
        <taxon>Cytophagales</taxon>
        <taxon>Hymenobacteraceae</taxon>
        <taxon>Rufibacter</taxon>
    </lineage>
</organism>
<name>A0ABR6VM94_9BACT</name>
<comment type="similarity">
    <text evidence="2">Belongs to the DoxX family.</text>
</comment>
<keyword evidence="5 7" id="KW-1133">Transmembrane helix</keyword>
<dbReference type="Proteomes" id="UP000659698">
    <property type="component" value="Unassembled WGS sequence"/>
</dbReference>
<evidence type="ECO:0000256" key="1">
    <source>
        <dbReference type="ARBA" id="ARBA00004651"/>
    </source>
</evidence>
<dbReference type="InterPro" id="IPR003787">
    <property type="entry name" value="Sulphur_relay_DsrE/F-like"/>
</dbReference>
<gene>
    <name evidence="8" type="ORF">H7U12_01445</name>
</gene>
<evidence type="ECO:0000256" key="5">
    <source>
        <dbReference type="ARBA" id="ARBA00022989"/>
    </source>
</evidence>
<evidence type="ECO:0000256" key="2">
    <source>
        <dbReference type="ARBA" id="ARBA00006679"/>
    </source>
</evidence>
<keyword evidence="9" id="KW-1185">Reference proteome</keyword>
<keyword evidence="4 7" id="KW-0812">Transmembrane</keyword>
<dbReference type="InterPro" id="IPR027396">
    <property type="entry name" value="DsrEFH-like"/>
</dbReference>
<evidence type="ECO:0000313" key="8">
    <source>
        <dbReference type="EMBL" id="MBC3538324.1"/>
    </source>
</evidence>
<evidence type="ECO:0000256" key="3">
    <source>
        <dbReference type="ARBA" id="ARBA00022475"/>
    </source>
</evidence>
<dbReference type="Pfam" id="PF02635">
    <property type="entry name" value="DsrE"/>
    <property type="match status" value="1"/>
</dbReference>
<dbReference type="PANTHER" id="PTHR33452:SF1">
    <property type="entry name" value="INNER MEMBRANE PROTEIN YPHA-RELATED"/>
    <property type="match status" value="1"/>
</dbReference>
<dbReference type="Gene3D" id="3.40.1260.10">
    <property type="entry name" value="DsrEFH-like"/>
    <property type="match status" value="1"/>
</dbReference>
<proteinExistence type="inferred from homology"/>
<evidence type="ECO:0000256" key="4">
    <source>
        <dbReference type="ARBA" id="ARBA00022692"/>
    </source>
</evidence>
<accession>A0ABR6VM94</accession>
<feature type="transmembrane region" description="Helical" evidence="7">
    <location>
        <begin position="111"/>
        <end position="130"/>
    </location>
</feature>
<comment type="subcellular location">
    <subcellularLocation>
        <location evidence="1">Cell membrane</location>
        <topology evidence="1">Multi-pass membrane protein</topology>
    </subcellularLocation>
</comment>
<dbReference type="InterPro" id="IPR032808">
    <property type="entry name" value="DoxX"/>
</dbReference>
<dbReference type="Pfam" id="PF07681">
    <property type="entry name" value="DoxX"/>
    <property type="match status" value="1"/>
</dbReference>
<dbReference type="EMBL" id="JACOAF010000003">
    <property type="protein sequence ID" value="MBC3538324.1"/>
    <property type="molecule type" value="Genomic_DNA"/>
</dbReference>
<dbReference type="InterPro" id="IPR051907">
    <property type="entry name" value="DoxX-like_oxidoreductase"/>
</dbReference>
<feature type="transmembrane region" description="Helical" evidence="7">
    <location>
        <begin position="81"/>
        <end position="99"/>
    </location>
</feature>
<protein>
    <submittedName>
        <fullName evidence="8">DoxX family membrane protein</fullName>
    </submittedName>
</protein>
<keyword evidence="3" id="KW-1003">Cell membrane</keyword>
<evidence type="ECO:0000313" key="9">
    <source>
        <dbReference type="Proteomes" id="UP000659698"/>
    </source>
</evidence>
<dbReference type="PANTHER" id="PTHR33452">
    <property type="entry name" value="OXIDOREDUCTASE CATD-RELATED"/>
    <property type="match status" value="1"/>
</dbReference>
<reference evidence="8 9" key="1">
    <citation type="journal article" date="2019" name="Int. J. Syst. Evol. Microbiol.">
        <title>Rufibacter sediminis sp. nov., isolated from freshwater lake sediment.</title>
        <authorList>
            <person name="Qu J.H."/>
            <person name="Zhang L.J."/>
            <person name="Fu Y.H."/>
            <person name="Li H.F."/>
        </authorList>
    </citation>
    <scope>NUCLEOTIDE SEQUENCE [LARGE SCALE GENOMIC DNA]</scope>
    <source>
        <strain evidence="8 9">H-1</strain>
    </source>
</reference>
<feature type="transmembrane region" description="Helical" evidence="7">
    <location>
        <begin position="12"/>
        <end position="31"/>
    </location>
</feature>
<comment type="caution">
    <text evidence="8">The sequence shown here is derived from an EMBL/GenBank/DDBJ whole genome shotgun (WGS) entry which is preliminary data.</text>
</comment>
<feature type="transmembrane region" description="Helical" evidence="7">
    <location>
        <begin position="51"/>
        <end position="74"/>
    </location>
</feature>
<sequence>MENTPLQKISYLVLRVLGSLIFIMAGLNHLFQTEEAVAKLQKAPFMHLTSWIASPETLIILSGVGLLMGGLLLLAGLQTKWTAMLLALILIPITLTVQVDSPAGNGPLFKNIALLGMLFFFSVNGARYYSLDQFIQSKLFPNMNISKAGKMLAIFAIALLPFLSSCATAETSTQVPSKASAKNYAVLISQPNHVKAAVHTAQTMTPTSDYKRDSFVVMACAKSVEAFVKGSDMAAEIEKGKVAGVQYKVCGMSLKQFNIDSATLVEGVTIIPNGLTYMFDLQAQGYTTVEL</sequence>
<feature type="transmembrane region" description="Helical" evidence="7">
    <location>
        <begin position="151"/>
        <end position="170"/>
    </location>
</feature>
<evidence type="ECO:0000256" key="6">
    <source>
        <dbReference type="ARBA" id="ARBA00023136"/>
    </source>
</evidence>
<keyword evidence="6 7" id="KW-0472">Membrane</keyword>